<accession>A0A1M6LB20</accession>
<keyword evidence="6 10" id="KW-1133">Transmembrane helix</keyword>
<dbReference type="STRING" id="1121266.SAMN02745883_00142"/>
<reference evidence="11 12" key="1">
    <citation type="submission" date="2016-11" db="EMBL/GenBank/DDBJ databases">
        <authorList>
            <person name="Jaros S."/>
            <person name="Januszkiewicz K."/>
            <person name="Wedrychowicz H."/>
        </authorList>
    </citation>
    <scope>NUCLEOTIDE SEQUENCE [LARGE SCALE GENOMIC DNA]</scope>
    <source>
        <strain evidence="11 12">DSM 14501</strain>
    </source>
</reference>
<evidence type="ECO:0000313" key="12">
    <source>
        <dbReference type="Proteomes" id="UP000184082"/>
    </source>
</evidence>
<keyword evidence="12" id="KW-1185">Reference proteome</keyword>
<proteinExistence type="inferred from homology"/>
<comment type="similarity">
    <text evidence="2 10">Belongs to the FliR/MopE/SpaR family.</text>
</comment>
<evidence type="ECO:0000313" key="11">
    <source>
        <dbReference type="EMBL" id="SHJ68411.1"/>
    </source>
</evidence>
<keyword evidence="7 10" id="KW-0472">Membrane</keyword>
<evidence type="ECO:0000256" key="9">
    <source>
        <dbReference type="NCBIfam" id="TIGR01400"/>
    </source>
</evidence>
<keyword evidence="4 10" id="KW-1003">Cell membrane</keyword>
<dbReference type="Pfam" id="PF01311">
    <property type="entry name" value="Bac_export_1"/>
    <property type="match status" value="1"/>
</dbReference>
<evidence type="ECO:0000256" key="5">
    <source>
        <dbReference type="ARBA" id="ARBA00022692"/>
    </source>
</evidence>
<dbReference type="GO" id="GO:0044780">
    <property type="term" value="P:bacterial-type flagellum assembly"/>
    <property type="evidence" value="ECO:0007669"/>
    <property type="project" value="UniProtKB-UniRule"/>
</dbReference>
<keyword evidence="8 10" id="KW-0975">Bacterial flagellum</keyword>
<feature type="transmembrane region" description="Helical" evidence="10">
    <location>
        <begin position="154"/>
        <end position="175"/>
    </location>
</feature>
<feature type="transmembrane region" description="Helical" evidence="10">
    <location>
        <begin position="44"/>
        <end position="66"/>
    </location>
</feature>
<evidence type="ECO:0000256" key="10">
    <source>
        <dbReference type="RuleBase" id="RU362071"/>
    </source>
</evidence>
<evidence type="ECO:0000256" key="8">
    <source>
        <dbReference type="ARBA" id="ARBA00023143"/>
    </source>
</evidence>
<dbReference type="PANTHER" id="PTHR30065">
    <property type="entry name" value="FLAGELLAR BIOSYNTHETIC PROTEIN FLIR"/>
    <property type="match status" value="1"/>
</dbReference>
<evidence type="ECO:0000256" key="3">
    <source>
        <dbReference type="ARBA" id="ARBA00021717"/>
    </source>
</evidence>
<name>A0A1M6LB20_9FIRM</name>
<comment type="subcellular location">
    <subcellularLocation>
        <location evidence="10">Cell membrane</location>
        <topology evidence="10">Multi-pass membrane protein</topology>
    </subcellularLocation>
    <subcellularLocation>
        <location evidence="10">Bacterial flagellum basal body</location>
    </subcellularLocation>
</comment>
<dbReference type="Proteomes" id="UP000184082">
    <property type="component" value="Unassembled WGS sequence"/>
</dbReference>
<dbReference type="EMBL" id="FRAJ01000003">
    <property type="protein sequence ID" value="SHJ68411.1"/>
    <property type="molecule type" value="Genomic_DNA"/>
</dbReference>
<dbReference type="GO" id="GO:0006605">
    <property type="term" value="P:protein targeting"/>
    <property type="evidence" value="ECO:0007669"/>
    <property type="project" value="UniProtKB-UniRule"/>
</dbReference>
<evidence type="ECO:0000256" key="7">
    <source>
        <dbReference type="ARBA" id="ARBA00023136"/>
    </source>
</evidence>
<evidence type="ECO:0000256" key="4">
    <source>
        <dbReference type="ARBA" id="ARBA00022475"/>
    </source>
</evidence>
<keyword evidence="11" id="KW-0969">Cilium</keyword>
<sequence>MTPLFGSNNIPNTVKIGFSLFFTYIVFPLIDFPNELVINNFTVLFIYLVLEFLNGLMFGFISLLILNSIYVAGMIVDRNIGFSIVNVISPQDESEMPVSANLYYTIAILIFLLTDSHHILIKALIQSFRTIPIGYRFYDLLLISKVTQLMRTSFIIGFKIAAPIIVTIFITNVLLGILSRSIPQMNVFIVGMPLKIFIGLLTIYIALPLYFKIFKNIFDILIDTIRFIIKSIP</sequence>
<dbReference type="NCBIfam" id="TIGR01400">
    <property type="entry name" value="fliR"/>
    <property type="match status" value="1"/>
</dbReference>
<keyword evidence="11" id="KW-0282">Flagellum</keyword>
<evidence type="ECO:0000256" key="6">
    <source>
        <dbReference type="ARBA" id="ARBA00022989"/>
    </source>
</evidence>
<evidence type="ECO:0000256" key="1">
    <source>
        <dbReference type="ARBA" id="ARBA00002578"/>
    </source>
</evidence>
<evidence type="ECO:0000256" key="2">
    <source>
        <dbReference type="ARBA" id="ARBA00009772"/>
    </source>
</evidence>
<feature type="transmembrane region" description="Helical" evidence="10">
    <location>
        <begin position="12"/>
        <end position="32"/>
    </location>
</feature>
<keyword evidence="11" id="KW-0966">Cell projection</keyword>
<dbReference type="GO" id="GO:0005886">
    <property type="term" value="C:plasma membrane"/>
    <property type="evidence" value="ECO:0007669"/>
    <property type="project" value="UniProtKB-SubCell"/>
</dbReference>
<dbReference type="PANTHER" id="PTHR30065:SF1">
    <property type="entry name" value="SURFACE PRESENTATION OF ANTIGENS PROTEIN SPAR"/>
    <property type="match status" value="1"/>
</dbReference>
<dbReference type="InterPro" id="IPR006303">
    <property type="entry name" value="FliR"/>
</dbReference>
<dbReference type="PRINTS" id="PR00953">
    <property type="entry name" value="TYPE3IMRPROT"/>
</dbReference>
<feature type="transmembrane region" description="Helical" evidence="10">
    <location>
        <begin position="102"/>
        <end position="121"/>
    </location>
</feature>
<feature type="transmembrane region" description="Helical" evidence="10">
    <location>
        <begin position="187"/>
        <end position="211"/>
    </location>
</feature>
<dbReference type="GO" id="GO:0009425">
    <property type="term" value="C:bacterial-type flagellum basal body"/>
    <property type="evidence" value="ECO:0007669"/>
    <property type="project" value="UniProtKB-SubCell"/>
</dbReference>
<gene>
    <name evidence="11" type="ORF">SAMN02745883_00142</name>
</gene>
<comment type="function">
    <text evidence="1 10">Role in flagellar biosynthesis.</text>
</comment>
<organism evidence="11 12">
    <name type="scientific">Caminicella sporogenes DSM 14501</name>
    <dbReference type="NCBI Taxonomy" id="1121266"/>
    <lineage>
        <taxon>Bacteria</taxon>
        <taxon>Bacillati</taxon>
        <taxon>Bacillota</taxon>
        <taxon>Clostridia</taxon>
        <taxon>Peptostreptococcales</taxon>
        <taxon>Caminicellaceae</taxon>
        <taxon>Caminicella</taxon>
    </lineage>
</organism>
<protein>
    <recommendedName>
        <fullName evidence="3 9">Flagellar biosynthetic protein FliR</fullName>
    </recommendedName>
</protein>
<dbReference type="AlphaFoldDB" id="A0A1M6LB20"/>
<keyword evidence="5 10" id="KW-0812">Transmembrane</keyword>
<dbReference type="InterPro" id="IPR002010">
    <property type="entry name" value="T3SS_IM_R"/>
</dbReference>